<reference evidence="1" key="1">
    <citation type="submission" date="2018-05" db="EMBL/GenBank/DDBJ databases">
        <authorList>
            <person name="Lanie J.A."/>
            <person name="Ng W.-L."/>
            <person name="Kazmierczak K.M."/>
            <person name="Andrzejewski T.M."/>
            <person name="Davidsen T.M."/>
            <person name="Wayne K.J."/>
            <person name="Tettelin H."/>
            <person name="Glass J.I."/>
            <person name="Rusch D."/>
            <person name="Podicherti R."/>
            <person name="Tsui H.-C.T."/>
            <person name="Winkler M.E."/>
        </authorList>
    </citation>
    <scope>NUCLEOTIDE SEQUENCE</scope>
</reference>
<dbReference type="EMBL" id="UINC01026636">
    <property type="protein sequence ID" value="SVB04429.1"/>
    <property type="molecule type" value="Genomic_DNA"/>
</dbReference>
<feature type="non-terminal residue" evidence="1">
    <location>
        <position position="55"/>
    </location>
</feature>
<gene>
    <name evidence="1" type="ORF">METZ01_LOCUS157283</name>
</gene>
<sequence length="55" mass="6713">MSSINWNKRKKLIKILQNLGKKFLSKSELRRTMGVRYNNPIFWDYRFSDTILHII</sequence>
<organism evidence="1">
    <name type="scientific">marine metagenome</name>
    <dbReference type="NCBI Taxonomy" id="408172"/>
    <lineage>
        <taxon>unclassified sequences</taxon>
        <taxon>metagenomes</taxon>
        <taxon>ecological metagenomes</taxon>
    </lineage>
</organism>
<evidence type="ECO:0000313" key="1">
    <source>
        <dbReference type="EMBL" id="SVB04429.1"/>
    </source>
</evidence>
<dbReference type="AlphaFoldDB" id="A0A382ASN0"/>
<accession>A0A382ASN0</accession>
<proteinExistence type="predicted"/>
<protein>
    <submittedName>
        <fullName evidence="1">Uncharacterized protein</fullName>
    </submittedName>
</protein>
<name>A0A382ASN0_9ZZZZ</name>